<dbReference type="AlphaFoldDB" id="A0A1C7NS60"/>
<keyword evidence="1" id="KW-0812">Transmembrane</keyword>
<sequence length="58" mass="6439">MAKIGKALAVSFGALAGGAGGFYLLEMYKIRSKEQRLAMLLEKKKEYENLQKNNESSL</sequence>
<comment type="caution">
    <text evidence="2">The sequence shown here is derived from an EMBL/GenBank/DDBJ whole genome shotgun (WGS) entry which is preliminary data.</text>
</comment>
<dbReference type="Proteomes" id="UP000093000">
    <property type="component" value="Unassembled WGS sequence"/>
</dbReference>
<dbReference type="OrthoDB" id="2269470at2759"/>
<protein>
    <submittedName>
        <fullName evidence="2">Uncharacterized protein</fullName>
    </submittedName>
</protein>
<name>A0A1C7NS60_9FUNG</name>
<evidence type="ECO:0000256" key="1">
    <source>
        <dbReference type="SAM" id="Phobius"/>
    </source>
</evidence>
<organism evidence="2 3">
    <name type="scientific">Choanephora cucurbitarum</name>
    <dbReference type="NCBI Taxonomy" id="101091"/>
    <lineage>
        <taxon>Eukaryota</taxon>
        <taxon>Fungi</taxon>
        <taxon>Fungi incertae sedis</taxon>
        <taxon>Mucoromycota</taxon>
        <taxon>Mucoromycotina</taxon>
        <taxon>Mucoromycetes</taxon>
        <taxon>Mucorales</taxon>
        <taxon>Mucorineae</taxon>
        <taxon>Choanephoraceae</taxon>
        <taxon>Choanephoroideae</taxon>
        <taxon>Choanephora</taxon>
    </lineage>
</organism>
<keyword evidence="1" id="KW-0472">Membrane</keyword>
<dbReference type="InParanoid" id="A0A1C7NS60"/>
<keyword evidence="3" id="KW-1185">Reference proteome</keyword>
<evidence type="ECO:0000313" key="2">
    <source>
        <dbReference type="EMBL" id="OBZ91789.1"/>
    </source>
</evidence>
<dbReference type="EMBL" id="LUGH01000003">
    <property type="protein sequence ID" value="OBZ91789.1"/>
    <property type="molecule type" value="Genomic_DNA"/>
</dbReference>
<accession>A0A1C7NS60</accession>
<evidence type="ECO:0000313" key="3">
    <source>
        <dbReference type="Proteomes" id="UP000093000"/>
    </source>
</evidence>
<feature type="transmembrane region" description="Helical" evidence="1">
    <location>
        <begin position="6"/>
        <end position="25"/>
    </location>
</feature>
<reference evidence="2 3" key="1">
    <citation type="submission" date="2016-03" db="EMBL/GenBank/DDBJ databases">
        <title>Choanephora cucurbitarum.</title>
        <authorList>
            <person name="Min B."/>
            <person name="Park H."/>
            <person name="Park J.-H."/>
            <person name="Shin H.-D."/>
            <person name="Choi I.-G."/>
        </authorList>
    </citation>
    <scope>NUCLEOTIDE SEQUENCE [LARGE SCALE GENOMIC DNA]</scope>
    <source>
        <strain evidence="2 3">KUS-F28377</strain>
    </source>
</reference>
<proteinExistence type="predicted"/>
<keyword evidence="1" id="KW-1133">Transmembrane helix</keyword>
<gene>
    <name evidence="2" type="ORF">A0J61_00161</name>
</gene>